<keyword evidence="2" id="KW-0472">Membrane</keyword>
<proteinExistence type="predicted"/>
<feature type="transmembrane region" description="Helical" evidence="2">
    <location>
        <begin position="49"/>
        <end position="70"/>
    </location>
</feature>
<evidence type="ECO:0000313" key="3">
    <source>
        <dbReference type="EMBL" id="KAK4674510.1"/>
    </source>
</evidence>
<dbReference type="GeneID" id="87925401"/>
<dbReference type="EMBL" id="JAFFHB010000001">
    <property type="protein sequence ID" value="KAK4674510.1"/>
    <property type="molecule type" value="Genomic_DNA"/>
</dbReference>
<feature type="compositionally biased region" description="Basic and acidic residues" evidence="1">
    <location>
        <begin position="35"/>
        <end position="44"/>
    </location>
</feature>
<gene>
    <name evidence="3" type="ORF">QC763_0025050</name>
</gene>
<evidence type="ECO:0000256" key="1">
    <source>
        <dbReference type="SAM" id="MobiDB-lite"/>
    </source>
</evidence>
<feature type="region of interest" description="Disordered" evidence="1">
    <location>
        <begin position="19"/>
        <end position="44"/>
    </location>
</feature>
<keyword evidence="2" id="KW-1133">Transmembrane helix</keyword>
<keyword evidence="2" id="KW-0812">Transmembrane</keyword>
<protein>
    <submittedName>
        <fullName evidence="3">Uncharacterized protein</fullName>
    </submittedName>
</protein>
<reference evidence="3 4" key="1">
    <citation type="journal article" date="2023" name="bioRxiv">
        <title>High-quality genome assemblies of four members of thePodospora anserinaspecies complex.</title>
        <authorList>
            <person name="Ament-Velasquez S.L."/>
            <person name="Vogan A.A."/>
            <person name="Wallerman O."/>
            <person name="Hartmann F."/>
            <person name="Gautier V."/>
            <person name="Silar P."/>
            <person name="Giraud T."/>
            <person name="Johannesson H."/>
        </authorList>
    </citation>
    <scope>NUCLEOTIDE SEQUENCE [LARGE SCALE GENOMIC DNA]</scope>
    <source>
        <strain evidence="3 4">CBS 411.78</strain>
    </source>
</reference>
<name>A0ABR0I2B1_9PEZI</name>
<sequence length="76" mass="8485">MKMAWICADSLMALSMKKRHIRSGEDRQSSPPGHEQQEKKKEATEGTFVPFWTALACCGVMAMGFCEISIPHRISA</sequence>
<accession>A0ABR0I2B1</accession>
<keyword evidence="4" id="KW-1185">Reference proteome</keyword>
<dbReference type="Proteomes" id="UP001326199">
    <property type="component" value="Unassembled WGS sequence"/>
</dbReference>
<dbReference type="RefSeq" id="XP_062771832.1">
    <property type="nucleotide sequence ID" value="XM_062905435.1"/>
</dbReference>
<evidence type="ECO:0000256" key="2">
    <source>
        <dbReference type="SAM" id="Phobius"/>
    </source>
</evidence>
<comment type="caution">
    <text evidence="3">The sequence shown here is derived from an EMBL/GenBank/DDBJ whole genome shotgun (WGS) entry which is preliminary data.</text>
</comment>
<organism evidence="3 4">
    <name type="scientific">Podospora pseudopauciseta</name>
    <dbReference type="NCBI Taxonomy" id="2093780"/>
    <lineage>
        <taxon>Eukaryota</taxon>
        <taxon>Fungi</taxon>
        <taxon>Dikarya</taxon>
        <taxon>Ascomycota</taxon>
        <taxon>Pezizomycotina</taxon>
        <taxon>Sordariomycetes</taxon>
        <taxon>Sordariomycetidae</taxon>
        <taxon>Sordariales</taxon>
        <taxon>Podosporaceae</taxon>
        <taxon>Podospora</taxon>
    </lineage>
</organism>
<evidence type="ECO:0000313" key="4">
    <source>
        <dbReference type="Proteomes" id="UP001326199"/>
    </source>
</evidence>